<evidence type="ECO:0000313" key="3">
    <source>
        <dbReference type="Proteomes" id="UP001207736"/>
    </source>
</evidence>
<comment type="caution">
    <text evidence="1">The sequence shown here is derived from an EMBL/GenBank/DDBJ whole genome shotgun (WGS) entry which is preliminary data.</text>
</comment>
<evidence type="ECO:0000313" key="2">
    <source>
        <dbReference type="EMBL" id="GJM52959.1"/>
    </source>
</evidence>
<proteinExistence type="predicted"/>
<dbReference type="Proteomes" id="UP001207736">
    <property type="component" value="Unassembled WGS sequence"/>
</dbReference>
<sequence>MDDINYEKSIYTLTIEDLQKVADDVLNRKLTLSEIEILEDRIGDYIDWYSIIDLLIFDNIKDDNGTNSTTNN</sequence>
<accession>A0AAV5ATF6</accession>
<protein>
    <submittedName>
        <fullName evidence="1">Uncharacterized protein</fullName>
    </submittedName>
</protein>
<keyword evidence="4" id="KW-1185">Reference proteome</keyword>
<dbReference type="RefSeq" id="WP_264846799.1">
    <property type="nucleotide sequence ID" value="NZ_BPMA01000031.1"/>
</dbReference>
<gene>
    <name evidence="1" type="ORF">RCZ15_07690</name>
    <name evidence="2" type="ORF">RCZ16_12760</name>
</gene>
<dbReference type="Proteomes" id="UP001208692">
    <property type="component" value="Unassembled WGS sequence"/>
</dbReference>
<name>A0AAV5ATF6_9FLAO</name>
<dbReference type="EMBL" id="BQKA01000013">
    <property type="protein sequence ID" value="GJM49794.1"/>
    <property type="molecule type" value="Genomic_DNA"/>
</dbReference>
<dbReference type="AlphaFoldDB" id="A0AAV5ATF6"/>
<organism evidence="1 3">
    <name type="scientific">Capnocytophaga catalasegens</name>
    <dbReference type="NCBI Taxonomy" id="1004260"/>
    <lineage>
        <taxon>Bacteria</taxon>
        <taxon>Pseudomonadati</taxon>
        <taxon>Bacteroidota</taxon>
        <taxon>Flavobacteriia</taxon>
        <taxon>Flavobacteriales</taxon>
        <taxon>Flavobacteriaceae</taxon>
        <taxon>Capnocytophaga</taxon>
    </lineage>
</organism>
<evidence type="ECO:0000313" key="1">
    <source>
        <dbReference type="EMBL" id="GJM49794.1"/>
    </source>
</evidence>
<evidence type="ECO:0000313" key="4">
    <source>
        <dbReference type="Proteomes" id="UP001208692"/>
    </source>
</evidence>
<reference evidence="1 4" key="1">
    <citation type="submission" date="2021-11" db="EMBL/GenBank/DDBJ databases">
        <title>Draft genome sequence of Capnocytophaga sp. strain KC07075 isolated from cat oral cavity.</title>
        <authorList>
            <person name="Suzuki M."/>
            <person name="Imaoka K."/>
            <person name="Kimura M."/>
            <person name="Morikawa S."/>
            <person name="Maeda K."/>
        </authorList>
    </citation>
    <scope>NUCLEOTIDE SEQUENCE</scope>
    <source>
        <strain evidence="1">KC07075</strain>
        <strain evidence="2 4">KC07079</strain>
    </source>
</reference>
<dbReference type="EMBL" id="BQKB01000023">
    <property type="protein sequence ID" value="GJM52959.1"/>
    <property type="molecule type" value="Genomic_DNA"/>
</dbReference>